<dbReference type="Proteomes" id="UP000177698">
    <property type="component" value="Unassembled WGS sequence"/>
</dbReference>
<dbReference type="PANTHER" id="PTHR15394:SF3">
    <property type="entry name" value="SERINE HYDROLASE RBBP9"/>
    <property type="match status" value="1"/>
</dbReference>
<dbReference type="AlphaFoldDB" id="A0A1F7IBH2"/>
<proteinExistence type="predicted"/>
<name>A0A1F7IBH2_9BACT</name>
<gene>
    <name evidence="1" type="ORF">A2954_05575</name>
</gene>
<dbReference type="EMBL" id="MGAG01000019">
    <property type="protein sequence ID" value="OGK40701.1"/>
    <property type="molecule type" value="Genomic_DNA"/>
</dbReference>
<protein>
    <recommendedName>
        <fullName evidence="3">Alpha/beta hydrolase</fullName>
    </recommendedName>
</protein>
<evidence type="ECO:0000313" key="1">
    <source>
        <dbReference type="EMBL" id="OGK40701.1"/>
    </source>
</evidence>
<dbReference type="Pfam" id="PF06821">
    <property type="entry name" value="Ser_hydrolase"/>
    <property type="match status" value="1"/>
</dbReference>
<reference evidence="1 2" key="1">
    <citation type="journal article" date="2016" name="Nat. Commun.">
        <title>Thousands of microbial genomes shed light on interconnected biogeochemical processes in an aquifer system.</title>
        <authorList>
            <person name="Anantharaman K."/>
            <person name="Brown C.T."/>
            <person name="Hug L.A."/>
            <person name="Sharon I."/>
            <person name="Castelle C.J."/>
            <person name="Probst A.J."/>
            <person name="Thomas B.C."/>
            <person name="Singh A."/>
            <person name="Wilkins M.J."/>
            <person name="Karaoz U."/>
            <person name="Brodie E.L."/>
            <person name="Williams K.H."/>
            <person name="Hubbard S.S."/>
            <person name="Banfield J.F."/>
        </authorList>
    </citation>
    <scope>NUCLEOTIDE SEQUENCE [LARGE SCALE GENOMIC DNA]</scope>
</reference>
<evidence type="ECO:0000313" key="2">
    <source>
        <dbReference type="Proteomes" id="UP000177698"/>
    </source>
</evidence>
<dbReference type="InterPro" id="IPR029058">
    <property type="entry name" value="AB_hydrolase_fold"/>
</dbReference>
<evidence type="ECO:0008006" key="3">
    <source>
        <dbReference type="Google" id="ProtNLM"/>
    </source>
</evidence>
<dbReference type="InterPro" id="IPR010662">
    <property type="entry name" value="RBBP9/YdeN"/>
</dbReference>
<dbReference type="Gene3D" id="3.40.50.1820">
    <property type="entry name" value="alpha/beta hydrolase"/>
    <property type="match status" value="1"/>
</dbReference>
<sequence>MKFVIFHGTYGSSSGNWFPYLKKQMELIGQEVILPQFPIDNHEELLKLGPKKAKAKIQNLDNWLDFFKKNIFKEIKREKKVVFVAHSIGPVFTLRVLEKFNIQLDCAIFVAPFLTVPKMAWDYELATRGFFKEDFNFEKLKKLIPVSYVVYGDKDPYVDKKYTFEFGSKMGSQFIEVRGGGHLNAEFKFFSFPLVYELCKTRIDTKEYL</sequence>
<dbReference type="GO" id="GO:0016787">
    <property type="term" value="F:hydrolase activity"/>
    <property type="evidence" value="ECO:0007669"/>
    <property type="project" value="InterPro"/>
</dbReference>
<dbReference type="STRING" id="1802056.A2954_05575"/>
<organism evidence="1 2">
    <name type="scientific">Candidatus Roizmanbacteria bacterium RIFCSPLOWO2_01_FULL_37_12</name>
    <dbReference type="NCBI Taxonomy" id="1802056"/>
    <lineage>
        <taxon>Bacteria</taxon>
        <taxon>Candidatus Roizmaniibacteriota</taxon>
    </lineage>
</organism>
<dbReference type="SUPFAM" id="SSF53474">
    <property type="entry name" value="alpha/beta-Hydrolases"/>
    <property type="match status" value="1"/>
</dbReference>
<comment type="caution">
    <text evidence="1">The sequence shown here is derived from an EMBL/GenBank/DDBJ whole genome shotgun (WGS) entry which is preliminary data.</text>
</comment>
<accession>A0A1F7IBH2</accession>
<dbReference type="PANTHER" id="PTHR15394">
    <property type="entry name" value="SERINE HYDROLASE RBBP9"/>
    <property type="match status" value="1"/>
</dbReference>